<dbReference type="AlphaFoldDB" id="A0A150J5T2"/>
<dbReference type="InterPro" id="IPR013815">
    <property type="entry name" value="ATP_grasp_subdomain_1"/>
</dbReference>
<evidence type="ECO:0000256" key="6">
    <source>
        <dbReference type="ARBA" id="ARBA00022755"/>
    </source>
</evidence>
<dbReference type="PROSITE" id="PS50975">
    <property type="entry name" value="ATP_GRASP"/>
    <property type="match status" value="1"/>
</dbReference>
<feature type="binding site" evidence="10">
    <location>
        <position position="234"/>
    </location>
    <ligand>
        <name>5-amino-1-(5-phospho-beta-D-ribosyl)imidazole-4-carboxamide</name>
        <dbReference type="ChEBI" id="CHEBI:58475"/>
    </ligand>
</feature>
<proteinExistence type="inferred from homology"/>
<evidence type="ECO:0000256" key="4">
    <source>
        <dbReference type="ARBA" id="ARBA00022723"/>
    </source>
</evidence>
<evidence type="ECO:0000313" key="13">
    <source>
        <dbReference type="Proteomes" id="UP000075578"/>
    </source>
</evidence>
<comment type="similarity">
    <text evidence="10">Belongs to the phosphohexose mutase family.</text>
</comment>
<keyword evidence="7 10" id="KW-0067">ATP-binding</keyword>
<dbReference type="GO" id="GO:0005524">
    <property type="term" value="F:ATP binding"/>
    <property type="evidence" value="ECO:0007669"/>
    <property type="project" value="UniProtKB-UniRule"/>
</dbReference>
<dbReference type="GO" id="GO:0016879">
    <property type="term" value="F:ligase activity, forming carbon-nitrogen bonds"/>
    <property type="evidence" value="ECO:0007669"/>
    <property type="project" value="UniProtKB-UniRule"/>
</dbReference>
<dbReference type="PANTHER" id="PTHR38147:SF2">
    <property type="entry name" value="5-FORMAMINOIMIDAZOLE-4-CARBOXAMIDE-1-(BETA)-D-RIBOFURANOSYL 5'-MONOPHOSPHATE SYNTHETASE"/>
    <property type="match status" value="1"/>
</dbReference>
<comment type="pathway">
    <text evidence="10">Purine metabolism; IMP biosynthesis via de novo pathway; 5-formamido-1-(5-phospho-D-ribosyl)imidazole-4-carboxamide from 5-amino-1-(5-phospho-D-ribosyl)imidazole-4-carboxamide (formate route): step 1/1.</text>
</comment>
<evidence type="ECO:0000256" key="3">
    <source>
        <dbReference type="ARBA" id="ARBA00022598"/>
    </source>
</evidence>
<dbReference type="Gene3D" id="3.30.1490.20">
    <property type="entry name" value="ATP-grasp fold, A domain"/>
    <property type="match status" value="1"/>
</dbReference>
<keyword evidence="6 10" id="KW-0658">Purine biosynthesis</keyword>
<keyword evidence="3 10" id="KW-0436">Ligase</keyword>
<dbReference type="InterPro" id="IPR009720">
    <property type="entry name" value="IMP_biosynth_PurP_C"/>
</dbReference>
<dbReference type="SUPFAM" id="SSF52440">
    <property type="entry name" value="PreATP-grasp domain"/>
    <property type="match status" value="1"/>
</dbReference>
<keyword evidence="9" id="KW-0464">Manganese</keyword>
<evidence type="ECO:0000256" key="9">
    <source>
        <dbReference type="ARBA" id="ARBA00023211"/>
    </source>
</evidence>
<keyword evidence="4" id="KW-0479">Metal-binding</keyword>
<dbReference type="PANTHER" id="PTHR38147">
    <property type="entry name" value="5-FORMAMINOIMIDAZOLE-4-CARBOXAMIDE-1-(BETA)-D-RIBOFURANOSYL 5'-MONOPHOSPHATE SYNTHETASE-RELATED"/>
    <property type="match status" value="1"/>
</dbReference>
<evidence type="ECO:0000256" key="2">
    <source>
        <dbReference type="ARBA" id="ARBA00001946"/>
    </source>
</evidence>
<evidence type="ECO:0000313" key="12">
    <source>
        <dbReference type="EMBL" id="KYC52334.1"/>
    </source>
</evidence>
<keyword evidence="5 10" id="KW-0547">Nucleotide-binding</keyword>
<feature type="binding site" evidence="10">
    <location>
        <position position="79"/>
    </location>
    <ligand>
        <name>5-amino-1-(5-phospho-beta-D-ribosyl)imidazole-4-carboxamide</name>
        <dbReference type="ChEBI" id="CHEBI:58475"/>
    </ligand>
</feature>
<comment type="cofactor">
    <cofactor evidence="1">
        <name>Mn(2+)</name>
        <dbReference type="ChEBI" id="CHEBI:29035"/>
    </cofactor>
</comment>
<organism evidence="12 13">
    <name type="scientific">Candidatus Methanofastidiosum methylothiophilum</name>
    <dbReference type="NCBI Taxonomy" id="1705564"/>
    <lineage>
        <taxon>Archaea</taxon>
        <taxon>Methanobacteriati</taxon>
        <taxon>Methanobacteriota</taxon>
        <taxon>Stenosarchaea group</taxon>
        <taxon>Candidatus Methanofastidiosia</taxon>
        <taxon>Candidatus Methanofastidiosales</taxon>
        <taxon>Candidatus Methanofastidiosaceae</taxon>
        <taxon>Candidatus Methanofastidiosum</taxon>
    </lineage>
</organism>
<dbReference type="Gene3D" id="3.40.50.20">
    <property type="match status" value="1"/>
</dbReference>
<evidence type="ECO:0000256" key="5">
    <source>
        <dbReference type="ARBA" id="ARBA00022741"/>
    </source>
</evidence>
<protein>
    <recommendedName>
        <fullName evidence="10">5-formaminoimidazole-4-carboxamide-1-(beta)-D-ribofuranosyl 5'-monophosphate synthetase</fullName>
        <ecNumber evidence="10">6.3.4.23</ecNumber>
    </recommendedName>
    <alternativeName>
        <fullName evidence="10">5-aminoimidazole-4-carboxamide-1-beta-D-ribofuranosyl 5'-monophosphate--formate ligase</fullName>
    </alternativeName>
</protein>
<dbReference type="GO" id="GO:0006189">
    <property type="term" value="P:'de novo' IMP biosynthetic process"/>
    <property type="evidence" value="ECO:0007669"/>
    <property type="project" value="UniProtKB-UniRule"/>
</dbReference>
<comment type="catalytic activity">
    <reaction evidence="10">
        <text>5-amino-1-(5-phospho-beta-D-ribosyl)imidazole-4-carboxamide + formate + ATP = 5-formamido-1-(5-phospho-D-ribosyl)imidazole-4-carboxamide + ADP + phosphate</text>
        <dbReference type="Rhea" id="RHEA:24836"/>
        <dbReference type="ChEBI" id="CHEBI:15740"/>
        <dbReference type="ChEBI" id="CHEBI:30616"/>
        <dbReference type="ChEBI" id="CHEBI:43474"/>
        <dbReference type="ChEBI" id="CHEBI:58467"/>
        <dbReference type="ChEBI" id="CHEBI:58475"/>
        <dbReference type="ChEBI" id="CHEBI:456216"/>
        <dbReference type="EC" id="6.3.4.23"/>
    </reaction>
</comment>
<dbReference type="Gene3D" id="3.30.470.20">
    <property type="entry name" value="ATP-grasp fold, B domain"/>
    <property type="match status" value="1"/>
</dbReference>
<dbReference type="PIRSF" id="PIRSF004602">
    <property type="entry name" value="ATPgrasp_PurP"/>
    <property type="match status" value="1"/>
</dbReference>
<evidence type="ECO:0000256" key="1">
    <source>
        <dbReference type="ARBA" id="ARBA00001936"/>
    </source>
</evidence>
<reference evidence="12 13" key="1">
    <citation type="journal article" date="2016" name="ISME J.">
        <title>Chasing the elusive Euryarchaeota class WSA2: genomes reveal a uniquely fastidious methyl-reducing methanogen.</title>
        <authorList>
            <person name="Nobu M.K."/>
            <person name="Narihiro T."/>
            <person name="Kuroda K."/>
            <person name="Mei R."/>
            <person name="Liu W.T."/>
        </authorList>
    </citation>
    <scope>NUCLEOTIDE SEQUENCE [LARGE SCALE GENOMIC DNA]</scope>
    <source>
        <strain evidence="12">U1lsi0528_Bin089</strain>
    </source>
</reference>
<evidence type="ECO:0000259" key="11">
    <source>
        <dbReference type="PROSITE" id="PS50975"/>
    </source>
</evidence>
<comment type="cofactor">
    <cofactor evidence="2">
        <name>Mg(2+)</name>
        <dbReference type="ChEBI" id="CHEBI:18420"/>
    </cofactor>
</comment>
<dbReference type="InterPro" id="IPR011761">
    <property type="entry name" value="ATP-grasp"/>
</dbReference>
<accession>A0A150J5T2</accession>
<feature type="domain" description="ATP-grasp" evidence="11">
    <location>
        <begin position="100"/>
        <end position="329"/>
    </location>
</feature>
<dbReference type="PATRIC" id="fig|1705564.3.peg.794"/>
<feature type="binding site" evidence="10">
    <location>
        <position position="205"/>
    </location>
    <ligand>
        <name>ATP</name>
        <dbReference type="ChEBI" id="CHEBI:30616"/>
    </ligand>
</feature>
<dbReference type="InterPro" id="IPR016185">
    <property type="entry name" value="PreATP-grasp_dom_sf"/>
</dbReference>
<dbReference type="GO" id="GO:0000287">
    <property type="term" value="F:magnesium ion binding"/>
    <property type="evidence" value="ECO:0007669"/>
    <property type="project" value="InterPro"/>
</dbReference>
<dbReference type="EC" id="6.3.4.23" evidence="10"/>
<comment type="function">
    <text evidence="10">Catalyzes the ATP- and formate-dependent formylation of 5-aminoimidazole-4-carboxamide-1-beta-d-ribofuranosyl 5'-monophosphate (AICAR) to 5-formaminoimidazole-4-carboxamide-1-beta-d-ribofuranosyl 5'-monophosphate (FAICAR) in the absence of folates.</text>
</comment>
<dbReference type="HAMAP" id="MF_01163">
    <property type="entry name" value="IMP_biosynth_PurP"/>
    <property type="match status" value="1"/>
</dbReference>
<dbReference type="InterPro" id="IPR023656">
    <property type="entry name" value="IMP_biosynth_PurP"/>
</dbReference>
<gene>
    <name evidence="12" type="primary">purP_1</name>
    <name evidence="10" type="synonym">purP</name>
    <name evidence="12" type="ORF">AMQ74_00776</name>
</gene>
<evidence type="ECO:0000256" key="10">
    <source>
        <dbReference type="HAMAP-Rule" id="MF_01163"/>
    </source>
</evidence>
<evidence type="ECO:0000256" key="7">
    <source>
        <dbReference type="ARBA" id="ARBA00022840"/>
    </source>
</evidence>
<keyword evidence="8" id="KW-0460">Magnesium</keyword>
<evidence type="ECO:0000256" key="8">
    <source>
        <dbReference type="ARBA" id="ARBA00022842"/>
    </source>
</evidence>
<comment type="caution">
    <text evidence="12">The sequence shown here is derived from an EMBL/GenBank/DDBJ whole genome shotgun (WGS) entry which is preliminary data.</text>
</comment>
<name>A0A150J5T2_9EURY</name>
<dbReference type="Proteomes" id="UP000075578">
    <property type="component" value="Unassembled WGS sequence"/>
</dbReference>
<dbReference type="InterPro" id="IPR010672">
    <property type="entry name" value="IMP_biosynth_PurP_N"/>
</dbReference>
<dbReference type="Pfam" id="PF06849">
    <property type="entry name" value="DUF1246"/>
    <property type="match status" value="1"/>
</dbReference>
<dbReference type="EMBL" id="LNGD01000034">
    <property type="protein sequence ID" value="KYC52334.1"/>
    <property type="molecule type" value="Genomic_DNA"/>
</dbReference>
<feature type="binding site" evidence="10">
    <location>
        <position position="14"/>
    </location>
    <ligand>
        <name>5-amino-1-(5-phospho-beta-D-ribosyl)imidazole-4-carboxamide</name>
        <dbReference type="ChEBI" id="CHEBI:58475"/>
    </ligand>
</feature>
<dbReference type="UniPathway" id="UPA00074">
    <property type="reaction ID" value="UER00134"/>
</dbReference>
<dbReference type="SUPFAM" id="SSF56059">
    <property type="entry name" value="Glutathione synthetase ATP-binding domain-like"/>
    <property type="match status" value="1"/>
</dbReference>
<sequence>MDVSNYTIATLGSHSALQILKGAKDEGFKTLCIAKKGSEKVYKSFGVADEIISVNNFSELFSLQDELVKRNTILIPHGSFIAYMKIEDFKDMKVMYFGNKDVLEWESARDLERQWLTEANIKIPRIFNTPEEIDRPVIVKFYGAKGGMGYFLAKDTKDFNEKIADHINEKYVIQEYIIGVPAYFHYFYSLLNNELEIMSFDKRYESNVDSIGRISARDQFALKKIDPSYVVVGNIPITVRESLLPEIFDMGERVVEKSKQLISGRGLFGPFCLEGVITPESEIYIFEISARIVAGTNLFAPYSPYTYIKYGEPMSTGRRIALEIKNAIKENKLKEIVC</sequence>
<dbReference type="Pfam" id="PF06973">
    <property type="entry name" value="DUF1297"/>
    <property type="match status" value="1"/>
</dbReference>